<feature type="region of interest" description="Disordered" evidence="1">
    <location>
        <begin position="286"/>
        <end position="309"/>
    </location>
</feature>
<keyword evidence="4" id="KW-1185">Reference proteome</keyword>
<accession>A0ABQ9IXE1</accession>
<organism evidence="3 4">
    <name type="scientific">Molorchus minor</name>
    <dbReference type="NCBI Taxonomy" id="1323400"/>
    <lineage>
        <taxon>Eukaryota</taxon>
        <taxon>Metazoa</taxon>
        <taxon>Ecdysozoa</taxon>
        <taxon>Arthropoda</taxon>
        <taxon>Hexapoda</taxon>
        <taxon>Insecta</taxon>
        <taxon>Pterygota</taxon>
        <taxon>Neoptera</taxon>
        <taxon>Endopterygota</taxon>
        <taxon>Coleoptera</taxon>
        <taxon>Polyphaga</taxon>
        <taxon>Cucujiformia</taxon>
        <taxon>Chrysomeloidea</taxon>
        <taxon>Cerambycidae</taxon>
        <taxon>Lamiinae</taxon>
        <taxon>Monochamini</taxon>
        <taxon>Molorchus</taxon>
    </lineage>
</organism>
<sequence length="374" mass="41781">MMEVEASKQQGDKYAFTKTPVPLSKSPVTSPSIRSMTQTVIVSLAETVIHDITNEIGKIRDGAGCISKGEKLEYHGAVWKTRGCSRETKRSFGRKIESTYISEFMNRVSVTLGVTGVCLTFGSTVYERFTHGVNVATGVRGGLVNDCGQKNCGVIQTDHAVYQVVHKNQRDLDRHLPFFLMAYRAAIHETTKQTPARVVFGHKIRLLCDLVFGTPRRGTPFRGRSGLVVQPATIERRSPKLHPPWEGPYSVITRSNDVVYGIQRTNKSKIKIVHFDRLAKYAEEMPDRRRSGLRKGKLPAQTNGNGYSPSLPQLRLAHANTDYSFGVVSSVSVESEITDMDLILKQRSTGYLHSSTTPSSYPKILQYFIIYTHI</sequence>
<dbReference type="Pfam" id="PF22938">
    <property type="entry name" value="Integrase_p58_C"/>
    <property type="match status" value="1"/>
</dbReference>
<feature type="compositionally biased region" description="Polar residues" evidence="1">
    <location>
        <begin position="300"/>
        <end position="309"/>
    </location>
</feature>
<evidence type="ECO:0000313" key="3">
    <source>
        <dbReference type="EMBL" id="KAJ8968450.1"/>
    </source>
</evidence>
<proteinExistence type="predicted"/>
<reference evidence="3" key="1">
    <citation type="journal article" date="2023" name="Insect Mol. Biol.">
        <title>Genome sequencing provides insights into the evolution of gene families encoding plant cell wall-degrading enzymes in longhorned beetles.</title>
        <authorList>
            <person name="Shin N.R."/>
            <person name="Okamura Y."/>
            <person name="Kirsch R."/>
            <person name="Pauchet Y."/>
        </authorList>
    </citation>
    <scope>NUCLEOTIDE SEQUENCE</scope>
    <source>
        <strain evidence="3">MMC_N1</strain>
    </source>
</reference>
<evidence type="ECO:0000313" key="4">
    <source>
        <dbReference type="Proteomes" id="UP001162164"/>
    </source>
</evidence>
<feature type="domain" description="Integrase p58-like C-terminal" evidence="2">
    <location>
        <begin position="247"/>
        <end position="280"/>
    </location>
</feature>
<evidence type="ECO:0000256" key="1">
    <source>
        <dbReference type="SAM" id="MobiDB-lite"/>
    </source>
</evidence>
<name>A0ABQ9IXE1_9CUCU</name>
<dbReference type="EMBL" id="JAPWTJ010001993">
    <property type="protein sequence ID" value="KAJ8968450.1"/>
    <property type="molecule type" value="Genomic_DNA"/>
</dbReference>
<evidence type="ECO:0000259" key="2">
    <source>
        <dbReference type="Pfam" id="PF22938"/>
    </source>
</evidence>
<dbReference type="InterPro" id="IPR054465">
    <property type="entry name" value="Integrase_p58-like_C"/>
</dbReference>
<comment type="caution">
    <text evidence="3">The sequence shown here is derived from an EMBL/GenBank/DDBJ whole genome shotgun (WGS) entry which is preliminary data.</text>
</comment>
<dbReference type="InterPro" id="IPR036397">
    <property type="entry name" value="RNaseH_sf"/>
</dbReference>
<gene>
    <name evidence="3" type="ORF">NQ317_018133</name>
</gene>
<protein>
    <recommendedName>
        <fullName evidence="2">Integrase p58-like C-terminal domain-containing protein</fullName>
    </recommendedName>
</protein>
<dbReference type="Proteomes" id="UP001162164">
    <property type="component" value="Unassembled WGS sequence"/>
</dbReference>
<dbReference type="Gene3D" id="3.30.420.10">
    <property type="entry name" value="Ribonuclease H-like superfamily/Ribonuclease H"/>
    <property type="match status" value="1"/>
</dbReference>